<reference evidence="2" key="3">
    <citation type="submission" date="2023-01" db="EMBL/GenBank/DDBJ databases">
        <authorList>
            <person name="Patra A."/>
        </authorList>
    </citation>
    <scope>NUCLEOTIDE SEQUENCE</scope>
    <source>
        <strain evidence="2">Wonlab-2016</strain>
        <tissue evidence="2">Foot muscle</tissue>
    </source>
</reference>
<evidence type="ECO:0000313" key="1">
    <source>
        <dbReference type="EMBL" id="KAK7466841.1"/>
    </source>
</evidence>
<keyword evidence="3" id="KW-1185">Reference proteome</keyword>
<evidence type="ECO:0000313" key="3">
    <source>
        <dbReference type="Proteomes" id="UP001519460"/>
    </source>
</evidence>
<feature type="non-terminal residue" evidence="2">
    <location>
        <position position="1"/>
    </location>
</feature>
<dbReference type="EMBL" id="JACVVK020000543">
    <property type="protein sequence ID" value="KAK7466841.1"/>
    <property type="molecule type" value="Genomic_DNA"/>
</dbReference>
<reference evidence="2 3" key="2">
    <citation type="journal article" date="2023" name="Sci. Data">
        <title>Genome assembly of the Korean intertidal mud-creeper Batillaria attramentaria.</title>
        <authorList>
            <person name="Patra A.K."/>
            <person name="Ho P.T."/>
            <person name="Jun S."/>
            <person name="Lee S.J."/>
            <person name="Kim Y."/>
            <person name="Won Y.J."/>
        </authorList>
    </citation>
    <scope>NUCLEOTIDE SEQUENCE [LARGE SCALE GENOMIC DNA]</scope>
    <source>
        <strain evidence="2">Wonlab-2016</strain>
    </source>
</reference>
<protein>
    <submittedName>
        <fullName evidence="2">Uncharacterized protein</fullName>
    </submittedName>
</protein>
<dbReference type="EMBL" id="JACVVK020000480">
    <property type="protein sequence ID" value="KAK7471736.1"/>
    <property type="molecule type" value="Genomic_DNA"/>
</dbReference>
<feature type="non-terminal residue" evidence="2">
    <location>
        <position position="94"/>
    </location>
</feature>
<proteinExistence type="predicted"/>
<evidence type="ECO:0000313" key="2">
    <source>
        <dbReference type="EMBL" id="KAK7471736.1"/>
    </source>
</evidence>
<comment type="caution">
    <text evidence="2">The sequence shown here is derived from an EMBL/GenBank/DDBJ whole genome shotgun (WGS) entry which is preliminary data.</text>
</comment>
<dbReference type="AlphaFoldDB" id="A0ABD0JE17"/>
<accession>A0ABD0JE17</accession>
<dbReference type="Proteomes" id="UP001519460">
    <property type="component" value="Unassembled WGS sequence"/>
</dbReference>
<sequence length="94" mass="10208">PCCVFSVSEQPDDGSVQEDRCPLYAGYGNRRPCGSRIHRQVAGTPRNKHLRGCCYACLCSRPASCGLQQVSTKNNVAEEGGGLNVFLSFLITQQ</sequence>
<gene>
    <name evidence="2" type="ORF">BaRGS_00035618</name>
    <name evidence="1" type="ORF">BaRGS_00037056</name>
</gene>
<reference evidence="2" key="1">
    <citation type="submission" date="2020-09" db="EMBL/GenBank/DDBJ databases">
        <authorList>
            <person name="Won Y."/>
        </authorList>
    </citation>
    <scope>NUCLEOTIDE SEQUENCE</scope>
    <source>
        <strain evidence="2">Wonlab-2016</strain>
        <tissue evidence="2">Foot muscle</tissue>
    </source>
</reference>
<name>A0ABD0JE17_9CAEN</name>
<organism evidence="2 3">
    <name type="scientific">Batillaria attramentaria</name>
    <dbReference type="NCBI Taxonomy" id="370345"/>
    <lineage>
        <taxon>Eukaryota</taxon>
        <taxon>Metazoa</taxon>
        <taxon>Spiralia</taxon>
        <taxon>Lophotrochozoa</taxon>
        <taxon>Mollusca</taxon>
        <taxon>Gastropoda</taxon>
        <taxon>Caenogastropoda</taxon>
        <taxon>Sorbeoconcha</taxon>
        <taxon>Cerithioidea</taxon>
        <taxon>Batillariidae</taxon>
        <taxon>Batillaria</taxon>
    </lineage>
</organism>